<accession>A0A0E9V423</accession>
<dbReference type="EMBL" id="GBXM01036367">
    <property type="protein sequence ID" value="JAH72210.1"/>
    <property type="molecule type" value="Transcribed_RNA"/>
</dbReference>
<reference evidence="1" key="1">
    <citation type="submission" date="2014-11" db="EMBL/GenBank/DDBJ databases">
        <authorList>
            <person name="Amaro Gonzalez C."/>
        </authorList>
    </citation>
    <scope>NUCLEOTIDE SEQUENCE</scope>
</reference>
<name>A0A0E9V423_ANGAN</name>
<dbReference type="AlphaFoldDB" id="A0A0E9V423"/>
<organism evidence="1">
    <name type="scientific">Anguilla anguilla</name>
    <name type="common">European freshwater eel</name>
    <name type="synonym">Muraena anguilla</name>
    <dbReference type="NCBI Taxonomy" id="7936"/>
    <lineage>
        <taxon>Eukaryota</taxon>
        <taxon>Metazoa</taxon>
        <taxon>Chordata</taxon>
        <taxon>Craniata</taxon>
        <taxon>Vertebrata</taxon>
        <taxon>Euteleostomi</taxon>
        <taxon>Actinopterygii</taxon>
        <taxon>Neopterygii</taxon>
        <taxon>Teleostei</taxon>
        <taxon>Anguilliformes</taxon>
        <taxon>Anguillidae</taxon>
        <taxon>Anguilla</taxon>
    </lineage>
</organism>
<sequence length="32" mass="3971">MVDPIFQSFIIYTCIYVYIYTRTCCTYIHHVY</sequence>
<proteinExistence type="predicted"/>
<protein>
    <submittedName>
        <fullName evidence="1">Uncharacterized protein</fullName>
    </submittedName>
</protein>
<evidence type="ECO:0000313" key="1">
    <source>
        <dbReference type="EMBL" id="JAH72210.1"/>
    </source>
</evidence>
<reference evidence="1" key="2">
    <citation type="journal article" date="2015" name="Fish Shellfish Immunol.">
        <title>Early steps in the European eel (Anguilla anguilla)-Vibrio vulnificus interaction in the gills: Role of the RtxA13 toxin.</title>
        <authorList>
            <person name="Callol A."/>
            <person name="Pajuelo D."/>
            <person name="Ebbesson L."/>
            <person name="Teles M."/>
            <person name="MacKenzie S."/>
            <person name="Amaro C."/>
        </authorList>
    </citation>
    <scope>NUCLEOTIDE SEQUENCE</scope>
</reference>